<dbReference type="InterPro" id="IPR001387">
    <property type="entry name" value="Cro/C1-type_HTH"/>
</dbReference>
<sequence length="111" mass="12514">MINTNKIKGRMAELNLTQKDLAKAMGLSPSTISQKITGARPVTLDEAEAFASVLKIENEQFSDFFSQNKLRSAKIDSSERQVRKMKKVNIEITINKNFKEAAKKAKQKAKR</sequence>
<dbReference type="GO" id="GO:0003677">
    <property type="term" value="F:DNA binding"/>
    <property type="evidence" value="ECO:0007669"/>
    <property type="project" value="InterPro"/>
</dbReference>
<gene>
    <name evidence="2" type="ORF">CAGA_23360</name>
</gene>
<reference evidence="2 3" key="1">
    <citation type="submission" date="2019-04" db="EMBL/GenBank/DDBJ databases">
        <authorList>
            <person name="Poehlein A."/>
            <person name="Bengelsdorf F.R."/>
            <person name="Duerre P."/>
            <person name="Daniel R."/>
        </authorList>
    </citation>
    <scope>NUCLEOTIDE SEQUENCE [LARGE SCALE GENOMIC DNA]</scope>
    <source>
        <strain evidence="2 3">BS-1</strain>
    </source>
</reference>
<dbReference type="Pfam" id="PF01381">
    <property type="entry name" value="HTH_3"/>
    <property type="match status" value="1"/>
</dbReference>
<evidence type="ECO:0000313" key="2">
    <source>
        <dbReference type="EMBL" id="TGJ75536.1"/>
    </source>
</evidence>
<accession>A0A4Z0YCG7</accession>
<dbReference type="Proteomes" id="UP000297714">
    <property type="component" value="Unassembled WGS sequence"/>
</dbReference>
<protein>
    <submittedName>
        <fullName evidence="2">Helix-turn-helix protein</fullName>
    </submittedName>
</protein>
<dbReference type="AlphaFoldDB" id="A0A4Z0YCG7"/>
<dbReference type="SMART" id="SM00530">
    <property type="entry name" value="HTH_XRE"/>
    <property type="match status" value="1"/>
</dbReference>
<dbReference type="Gene3D" id="1.10.260.40">
    <property type="entry name" value="lambda repressor-like DNA-binding domains"/>
    <property type="match status" value="1"/>
</dbReference>
<organism evidence="2 3">
    <name type="scientific">Caproiciproducens galactitolivorans</name>
    <dbReference type="NCBI Taxonomy" id="642589"/>
    <lineage>
        <taxon>Bacteria</taxon>
        <taxon>Bacillati</taxon>
        <taxon>Bacillota</taxon>
        <taxon>Clostridia</taxon>
        <taxon>Eubacteriales</taxon>
        <taxon>Acutalibacteraceae</taxon>
        <taxon>Caproiciproducens</taxon>
    </lineage>
</organism>
<keyword evidence="3" id="KW-1185">Reference proteome</keyword>
<name>A0A4Z0YCG7_9FIRM</name>
<dbReference type="RefSeq" id="WP_135660978.1">
    <property type="nucleotide sequence ID" value="NZ_SRMQ01000015.1"/>
</dbReference>
<dbReference type="CDD" id="cd00093">
    <property type="entry name" value="HTH_XRE"/>
    <property type="match status" value="1"/>
</dbReference>
<feature type="domain" description="HTH cro/C1-type" evidence="1">
    <location>
        <begin position="7"/>
        <end position="61"/>
    </location>
</feature>
<dbReference type="InterPro" id="IPR010982">
    <property type="entry name" value="Lambda_DNA-bd_dom_sf"/>
</dbReference>
<dbReference type="SUPFAM" id="SSF47413">
    <property type="entry name" value="lambda repressor-like DNA-binding domains"/>
    <property type="match status" value="1"/>
</dbReference>
<dbReference type="EMBL" id="SRMQ01000015">
    <property type="protein sequence ID" value="TGJ75536.1"/>
    <property type="molecule type" value="Genomic_DNA"/>
</dbReference>
<proteinExistence type="predicted"/>
<dbReference type="OrthoDB" id="428540at2"/>
<comment type="caution">
    <text evidence="2">The sequence shown here is derived from an EMBL/GenBank/DDBJ whole genome shotgun (WGS) entry which is preliminary data.</text>
</comment>
<evidence type="ECO:0000259" key="1">
    <source>
        <dbReference type="PROSITE" id="PS50943"/>
    </source>
</evidence>
<dbReference type="PROSITE" id="PS50943">
    <property type="entry name" value="HTH_CROC1"/>
    <property type="match status" value="1"/>
</dbReference>
<evidence type="ECO:0000313" key="3">
    <source>
        <dbReference type="Proteomes" id="UP000297714"/>
    </source>
</evidence>